<dbReference type="PIRSF" id="PIRSF000641">
    <property type="entry name" value="SRK"/>
    <property type="match status" value="1"/>
</dbReference>
<evidence type="ECO:0000256" key="6">
    <source>
        <dbReference type="ARBA" id="ARBA00022741"/>
    </source>
</evidence>
<evidence type="ECO:0000256" key="2">
    <source>
        <dbReference type="ARBA" id="ARBA00022475"/>
    </source>
</evidence>
<dbReference type="InterPro" id="IPR036426">
    <property type="entry name" value="Bulb-type_lectin_dom_sf"/>
</dbReference>
<dbReference type="SUPFAM" id="SSF56112">
    <property type="entry name" value="Protein kinase-like (PK-like)"/>
    <property type="match status" value="1"/>
</dbReference>
<evidence type="ECO:0000256" key="8">
    <source>
        <dbReference type="ARBA" id="ARBA00022840"/>
    </source>
</evidence>
<sequence>MEFICSRKRCFYFGLVLFSFLGCCWSIDTLRPGQFIKDTNFLVSNDSAFKLGFFSPEGSTNRYVGIWYNLPQTHVIWVANMEKPLADSLGVLGLSDQGNVILMNGQNETLWSTNVSKSSAGSMVQLLDSGNLMLQGSDGSLLWQSIERLGNTLFRKARVSSNPKTGEKKYLTSWLTESDPSYGSFTATIVPLNMPEVFVWNNGVPYWRSGPWNGQYFLGVPSMSSTYLEGFSVAVQEGTTYLSFDNSNLVSYQLNSSGVLVQWNWDEDQWWNTWESKTSDCDVYGKCGAFGSCNAERDPICSCLLGFVPKNADEWSMGNWTDGCIRRSPLKCEKMNGSYVGNSGEDDGFLRLEMMKVPDFPHWKFISEEDCRSLCFGNCSCLAYAFDIRIGCLTWSRELVDLQKFSGDATVLYLRVAHSELEKKRNHKATIVSVVVLGTVFIAGALYLALRWKITRRRGRKMISSEVLLSDNGSPPAALSDKNIHNMDVEHTKLQEVTMFSFEVLAGATNNFDAANKLGQGGFGPVYMGVSPDGKRLAVKRLSRNSGQGLKEFMNEVEVISKLQHQNLVRLLGCCIERDEKMPVYEYMPNRSLDAYIFDPSRRGILLWRKRFEIIEGIGRGLLYLHRDSVLRIIHRDLKASNILLDEELNPKISDFGMARIFKSNQNQADTLRVVGTYGYMSPEYAMDGRFSEKSDVFSFGVLLLEIVSGRRNTSFYEDDGSLSLIGYAWKLWSEGSIEKLVDPALSSSSATPEEILRCVHVGLLCVQDSAHERPSVSTILSMLSSEIVDLPAPKQPAFVELQIPASESTNSARILSKNYVTVTDIQGR</sequence>
<dbReference type="InterPro" id="IPR003609">
    <property type="entry name" value="Pan_app"/>
</dbReference>
<keyword evidence="5 15" id="KW-0732">Signal</keyword>
<dbReference type="AlphaFoldDB" id="A0A7N0ULG0"/>
<reference evidence="19" key="1">
    <citation type="submission" date="2021-01" db="UniProtKB">
        <authorList>
            <consortium name="EnsemblPlants"/>
        </authorList>
    </citation>
    <scope>IDENTIFICATION</scope>
</reference>
<name>A0A7N0ULG0_KALFE</name>
<dbReference type="InterPro" id="IPR011009">
    <property type="entry name" value="Kinase-like_dom_sf"/>
</dbReference>
<dbReference type="EnsemblPlants" id="Kaladp0071s0023.1.v1.1">
    <property type="protein sequence ID" value="Kaladp0071s0023.1.v1.1"/>
    <property type="gene ID" value="Kaladp0071s0023.v1.1"/>
</dbReference>
<dbReference type="PROSITE" id="PS51257">
    <property type="entry name" value="PROKAR_LIPOPROTEIN"/>
    <property type="match status" value="1"/>
</dbReference>
<dbReference type="InterPro" id="IPR024171">
    <property type="entry name" value="SRK-like_kinase"/>
</dbReference>
<dbReference type="SMART" id="SM00220">
    <property type="entry name" value="S_TKc"/>
    <property type="match status" value="1"/>
</dbReference>
<dbReference type="InterPro" id="IPR001245">
    <property type="entry name" value="Ser-Thr/Tyr_kinase_cat_dom"/>
</dbReference>
<evidence type="ECO:0000256" key="15">
    <source>
        <dbReference type="SAM" id="SignalP"/>
    </source>
</evidence>
<dbReference type="PROSITE" id="PS50927">
    <property type="entry name" value="BULB_LECTIN"/>
    <property type="match status" value="1"/>
</dbReference>
<keyword evidence="9" id="KW-1015">Disulfide bond</keyword>
<organism evidence="19 20">
    <name type="scientific">Kalanchoe fedtschenkoi</name>
    <name type="common">Lavender scallops</name>
    <name type="synonym">South American air plant</name>
    <dbReference type="NCBI Taxonomy" id="63787"/>
    <lineage>
        <taxon>Eukaryota</taxon>
        <taxon>Viridiplantae</taxon>
        <taxon>Streptophyta</taxon>
        <taxon>Embryophyta</taxon>
        <taxon>Tracheophyta</taxon>
        <taxon>Spermatophyta</taxon>
        <taxon>Magnoliopsida</taxon>
        <taxon>eudicotyledons</taxon>
        <taxon>Gunneridae</taxon>
        <taxon>Pentapetalae</taxon>
        <taxon>Saxifragales</taxon>
        <taxon>Crassulaceae</taxon>
        <taxon>Kalanchoe</taxon>
    </lineage>
</organism>
<keyword evidence="14" id="KW-0472">Membrane</keyword>
<dbReference type="PROSITE" id="PS50011">
    <property type="entry name" value="PROTEIN_KINASE_DOM"/>
    <property type="match status" value="1"/>
</dbReference>
<keyword evidence="14" id="KW-1133">Transmembrane helix</keyword>
<evidence type="ECO:0000256" key="14">
    <source>
        <dbReference type="SAM" id="Phobius"/>
    </source>
</evidence>
<dbReference type="Gramene" id="Kaladp0071s0023.1.v1.1">
    <property type="protein sequence ID" value="Kaladp0071s0023.1.v1.1"/>
    <property type="gene ID" value="Kaladp0071s0023.v1.1"/>
</dbReference>
<evidence type="ECO:0000256" key="10">
    <source>
        <dbReference type="ARBA" id="ARBA00023180"/>
    </source>
</evidence>
<evidence type="ECO:0000256" key="11">
    <source>
        <dbReference type="ARBA" id="ARBA00047899"/>
    </source>
</evidence>
<dbReference type="Gene3D" id="3.30.200.20">
    <property type="entry name" value="Phosphorylase Kinase, domain 1"/>
    <property type="match status" value="1"/>
</dbReference>
<dbReference type="InterPro" id="IPR000858">
    <property type="entry name" value="S_locus_glycoprot_dom"/>
</dbReference>
<dbReference type="PROSITE" id="PS50948">
    <property type="entry name" value="PAN"/>
    <property type="match status" value="1"/>
</dbReference>
<keyword evidence="6 13" id="KW-0547">Nucleotide-binding</keyword>
<dbReference type="CDD" id="cd00028">
    <property type="entry name" value="B_lectin"/>
    <property type="match status" value="1"/>
</dbReference>
<keyword evidence="2" id="KW-1003">Cell membrane</keyword>
<keyword evidence="7 13" id="KW-0418">Kinase</keyword>
<keyword evidence="10" id="KW-0325">Glycoprotein</keyword>
<dbReference type="Gene3D" id="2.90.10.10">
    <property type="entry name" value="Bulb-type lectin domain"/>
    <property type="match status" value="1"/>
</dbReference>
<dbReference type="SMART" id="SM00473">
    <property type="entry name" value="PAN_AP"/>
    <property type="match status" value="1"/>
</dbReference>
<dbReference type="GO" id="GO:0005524">
    <property type="term" value="F:ATP binding"/>
    <property type="evidence" value="ECO:0007669"/>
    <property type="project" value="UniProtKB-KW"/>
</dbReference>
<proteinExistence type="inferred from homology"/>
<dbReference type="PANTHER" id="PTHR27002:SF1082">
    <property type="entry name" value="OS06G0693000 PROTEIN"/>
    <property type="match status" value="1"/>
</dbReference>
<dbReference type="Pfam" id="PF08276">
    <property type="entry name" value="PAN_2"/>
    <property type="match status" value="1"/>
</dbReference>
<evidence type="ECO:0000256" key="5">
    <source>
        <dbReference type="ARBA" id="ARBA00022729"/>
    </source>
</evidence>
<protein>
    <recommendedName>
        <fullName evidence="13">Receptor-like serine/threonine-protein kinase</fullName>
        <ecNumber evidence="13">2.7.11.1</ecNumber>
    </recommendedName>
</protein>
<evidence type="ECO:0000256" key="7">
    <source>
        <dbReference type="ARBA" id="ARBA00022777"/>
    </source>
</evidence>
<dbReference type="SUPFAM" id="SSF51110">
    <property type="entry name" value="alpha-D-mannose-specific plant lectins"/>
    <property type="match status" value="1"/>
</dbReference>
<dbReference type="FunFam" id="2.90.10.10:FF:000005">
    <property type="entry name" value="G-type lectin S-receptor-like serine/threonine-protein kinase"/>
    <property type="match status" value="1"/>
</dbReference>
<dbReference type="CDD" id="cd01098">
    <property type="entry name" value="PAN_AP_plant"/>
    <property type="match status" value="1"/>
</dbReference>
<dbReference type="Pfam" id="PF00954">
    <property type="entry name" value="S_locus_glycop"/>
    <property type="match status" value="1"/>
</dbReference>
<keyword evidence="8 13" id="KW-0067">ATP-binding</keyword>
<dbReference type="GO" id="GO:0005886">
    <property type="term" value="C:plasma membrane"/>
    <property type="evidence" value="ECO:0007669"/>
    <property type="project" value="UniProtKB-SubCell"/>
</dbReference>
<evidence type="ECO:0000259" key="16">
    <source>
        <dbReference type="PROSITE" id="PS50011"/>
    </source>
</evidence>
<accession>A0A7N0ULG0</accession>
<dbReference type="InterPro" id="IPR001480">
    <property type="entry name" value="Bulb-type_lectin_dom"/>
</dbReference>
<dbReference type="PROSITE" id="PS00108">
    <property type="entry name" value="PROTEIN_KINASE_ST"/>
    <property type="match status" value="1"/>
</dbReference>
<keyword evidence="4 13" id="KW-0808">Transferase</keyword>
<keyword evidence="14" id="KW-0812">Transmembrane</keyword>
<dbReference type="Pfam" id="PF07714">
    <property type="entry name" value="PK_Tyr_Ser-Thr"/>
    <property type="match status" value="1"/>
</dbReference>
<evidence type="ECO:0000313" key="20">
    <source>
        <dbReference type="Proteomes" id="UP000594263"/>
    </source>
</evidence>
<dbReference type="InterPro" id="IPR008271">
    <property type="entry name" value="Ser/Thr_kinase_AS"/>
</dbReference>
<evidence type="ECO:0000256" key="3">
    <source>
        <dbReference type="ARBA" id="ARBA00022527"/>
    </source>
</evidence>
<evidence type="ECO:0000256" key="1">
    <source>
        <dbReference type="ARBA" id="ARBA00004251"/>
    </source>
</evidence>
<dbReference type="Gene3D" id="1.10.510.10">
    <property type="entry name" value="Transferase(Phosphotransferase) domain 1"/>
    <property type="match status" value="1"/>
</dbReference>
<comment type="catalytic activity">
    <reaction evidence="12 13">
        <text>L-seryl-[protein] + ATP = O-phospho-L-seryl-[protein] + ADP + H(+)</text>
        <dbReference type="Rhea" id="RHEA:17989"/>
        <dbReference type="Rhea" id="RHEA-COMP:9863"/>
        <dbReference type="Rhea" id="RHEA-COMP:11604"/>
        <dbReference type="ChEBI" id="CHEBI:15378"/>
        <dbReference type="ChEBI" id="CHEBI:29999"/>
        <dbReference type="ChEBI" id="CHEBI:30616"/>
        <dbReference type="ChEBI" id="CHEBI:83421"/>
        <dbReference type="ChEBI" id="CHEBI:456216"/>
        <dbReference type="EC" id="2.7.11.1"/>
    </reaction>
</comment>
<evidence type="ECO:0000313" key="19">
    <source>
        <dbReference type="EnsemblPlants" id="Kaladp0071s0023.1.v1.1"/>
    </source>
</evidence>
<dbReference type="PANTHER" id="PTHR27002">
    <property type="entry name" value="RECEPTOR-LIKE SERINE/THREONINE-PROTEIN KINASE SD1-8"/>
    <property type="match status" value="1"/>
</dbReference>
<evidence type="ECO:0000256" key="13">
    <source>
        <dbReference type="PIRNR" id="PIRNR000641"/>
    </source>
</evidence>
<feature type="transmembrane region" description="Helical" evidence="14">
    <location>
        <begin position="429"/>
        <end position="450"/>
    </location>
</feature>
<evidence type="ECO:0000256" key="9">
    <source>
        <dbReference type="ARBA" id="ARBA00023157"/>
    </source>
</evidence>
<dbReference type="Pfam" id="PF01453">
    <property type="entry name" value="B_lectin"/>
    <property type="match status" value="1"/>
</dbReference>
<evidence type="ECO:0000256" key="12">
    <source>
        <dbReference type="ARBA" id="ARBA00048679"/>
    </source>
</evidence>
<comment type="subcellular location">
    <subcellularLocation>
        <location evidence="1">Cell membrane</location>
        <topology evidence="1">Single-pass type I membrane protein</topology>
    </subcellularLocation>
</comment>
<dbReference type="InterPro" id="IPR000719">
    <property type="entry name" value="Prot_kinase_dom"/>
</dbReference>
<keyword evidence="3 13" id="KW-0723">Serine/threonine-protein kinase</keyword>
<feature type="domain" description="Apple" evidence="18">
    <location>
        <begin position="332"/>
        <end position="418"/>
    </location>
</feature>
<evidence type="ECO:0000259" key="17">
    <source>
        <dbReference type="PROSITE" id="PS50927"/>
    </source>
</evidence>
<feature type="domain" description="Protein kinase" evidence="16">
    <location>
        <begin position="512"/>
        <end position="799"/>
    </location>
</feature>
<feature type="domain" description="Bulb-type lectin" evidence="17">
    <location>
        <begin position="27"/>
        <end position="147"/>
    </location>
</feature>
<dbReference type="GO" id="GO:0004674">
    <property type="term" value="F:protein serine/threonine kinase activity"/>
    <property type="evidence" value="ECO:0007669"/>
    <property type="project" value="UniProtKB-KW"/>
</dbReference>
<comment type="similarity">
    <text evidence="13">Belongs to the protein kinase superfamily. Ser/Thr protein kinase family.</text>
</comment>
<evidence type="ECO:0000259" key="18">
    <source>
        <dbReference type="PROSITE" id="PS50948"/>
    </source>
</evidence>
<dbReference type="CDD" id="cd14066">
    <property type="entry name" value="STKc_IRAK"/>
    <property type="match status" value="1"/>
</dbReference>
<dbReference type="GO" id="GO:0048544">
    <property type="term" value="P:recognition of pollen"/>
    <property type="evidence" value="ECO:0007669"/>
    <property type="project" value="InterPro"/>
</dbReference>
<dbReference type="Proteomes" id="UP000594263">
    <property type="component" value="Unplaced"/>
</dbReference>
<dbReference type="EC" id="2.7.11.1" evidence="13"/>
<comment type="catalytic activity">
    <reaction evidence="11 13">
        <text>L-threonyl-[protein] + ATP = O-phospho-L-threonyl-[protein] + ADP + H(+)</text>
        <dbReference type="Rhea" id="RHEA:46608"/>
        <dbReference type="Rhea" id="RHEA-COMP:11060"/>
        <dbReference type="Rhea" id="RHEA-COMP:11605"/>
        <dbReference type="ChEBI" id="CHEBI:15378"/>
        <dbReference type="ChEBI" id="CHEBI:30013"/>
        <dbReference type="ChEBI" id="CHEBI:30616"/>
        <dbReference type="ChEBI" id="CHEBI:61977"/>
        <dbReference type="ChEBI" id="CHEBI:456216"/>
        <dbReference type="EC" id="2.7.11.1"/>
    </reaction>
</comment>
<dbReference type="FunFam" id="3.30.200.20:FF:000195">
    <property type="entry name" value="G-type lectin S-receptor-like serine/threonine-protein kinase"/>
    <property type="match status" value="1"/>
</dbReference>
<evidence type="ECO:0000256" key="4">
    <source>
        <dbReference type="ARBA" id="ARBA00022679"/>
    </source>
</evidence>
<dbReference type="FunFam" id="1.10.510.10:FF:000467">
    <property type="entry name" value="Liguleless narrow1"/>
    <property type="match status" value="1"/>
</dbReference>
<feature type="signal peptide" evidence="15">
    <location>
        <begin position="1"/>
        <end position="26"/>
    </location>
</feature>
<keyword evidence="20" id="KW-1185">Reference proteome</keyword>
<dbReference type="SMART" id="SM00108">
    <property type="entry name" value="B_lectin"/>
    <property type="match status" value="1"/>
</dbReference>
<dbReference type="OMA" id="GNWINGC"/>
<feature type="chain" id="PRO_5029581834" description="Receptor-like serine/threonine-protein kinase" evidence="15">
    <location>
        <begin position="27"/>
        <end position="829"/>
    </location>
</feature>